<proteinExistence type="predicted"/>
<dbReference type="InterPro" id="IPR002955">
    <property type="entry name" value="Tau"/>
</dbReference>
<evidence type="ECO:0000256" key="3">
    <source>
        <dbReference type="ARBA" id="ARBA00004413"/>
    </source>
</evidence>
<accession>A0ABQ9DYA3</accession>
<evidence type="ECO:0000256" key="14">
    <source>
        <dbReference type="ARBA" id="ARBA00022990"/>
    </source>
</evidence>
<keyword evidence="8 18" id="KW-0963">Cytoplasm</keyword>
<feature type="region of interest" description="Disordered" evidence="19">
    <location>
        <begin position="1"/>
        <end position="68"/>
    </location>
</feature>
<keyword evidence="12" id="KW-0677">Repeat</keyword>
<evidence type="ECO:0000256" key="13">
    <source>
        <dbReference type="ARBA" id="ARBA00022843"/>
    </source>
</evidence>
<keyword evidence="14" id="KW-0007">Acetylation</keyword>
<sequence>MMEDHAPGQEKHFSSGEHVQELIPVDDGSDEPVSETSDAKSTPTTEDATAPLVEEGDHEDQGGVEQHGEIPEGTTALHLTIFLSGVSGGFASHLQAEQIRVIPAPLPSSWSPQALGACPGALWLCPALVGVFGVAAKLMPSLMGSISREVNKFSRHTLKLNSCFDHIFPLLPLGAAEEAGVGATPNLDDHAAGDDTQGEPHSPKLQPSPQEHVGEAIKRESQSPKQGARALQQPLLSHETKAPAAAPTRIEVTIPIPLDMYQGSRPSEDSSELWDHRGREGIGVEPELGCDVLAGAGGTGDHKDGPAPLSTKAPFKEDSSGQKRDEDRDVDETSEQDLQSLVGGQSVSPGPGIGSYPATAKETLEEHAGERSKDVPRDTPKEAPLVETRSEKAGEDQEEKEQPLGGEGGTDITPTEPSEIISPKEAEPREGEDSGPLLETAKLPTELKGDVEDKDAEVVPDTGECQTPKKKPCALSADKASRVPLLKGRVDKEGTEADEKKPKGPEMRGGTKTGTPRSGQAQRNSTNATRIPAKTPTAPKTPPSSGEQPKSGDRSGYSSPGSPGTPGSRSRTPSLPTPPAREPKKVAVVRTPPKSPASAKTRVQPSAAPMPDLKNVKSKIGSTENLKHQPGGGKVQIINKKLDFSSVQSKCGSKDNIKHIPGGGSVQIVYKPVDLSHVTSKCGSLGNIHHKPGGGQVEVKSEKLDFKDKVQSKIGSLDNISHVPGGGNKKREKGKEDKTRTPSPDPAGLQALVLEPPTLMESQLPALHSAGEGTMAALELDMPGRSNQPPHSPPLSSQIETHKLTFRENAKAKTDHGAEIVYKSPTISGDASPRRLSNVSSTGSINLVDSPQLATLADEVSASLAKQGL</sequence>
<evidence type="ECO:0000256" key="5">
    <source>
        <dbReference type="ARBA" id="ARBA00004514"/>
    </source>
</evidence>
<feature type="compositionally biased region" description="Polar residues" evidence="19">
    <location>
        <begin position="513"/>
        <end position="529"/>
    </location>
</feature>
<evidence type="ECO:0000256" key="1">
    <source>
        <dbReference type="ARBA" id="ARBA00004245"/>
    </source>
</evidence>
<keyword evidence="16 18" id="KW-0206">Cytoskeleton</keyword>
<evidence type="ECO:0000256" key="6">
    <source>
        <dbReference type="ARBA" id="ARBA00022475"/>
    </source>
</evidence>
<organism evidence="20 21">
    <name type="scientific">Willisornis vidua</name>
    <name type="common">Xingu scale-backed antbird</name>
    <dbReference type="NCBI Taxonomy" id="1566151"/>
    <lineage>
        <taxon>Eukaryota</taxon>
        <taxon>Metazoa</taxon>
        <taxon>Chordata</taxon>
        <taxon>Craniata</taxon>
        <taxon>Vertebrata</taxon>
        <taxon>Euteleostomi</taxon>
        <taxon>Archelosauria</taxon>
        <taxon>Archosauria</taxon>
        <taxon>Dinosauria</taxon>
        <taxon>Saurischia</taxon>
        <taxon>Theropoda</taxon>
        <taxon>Coelurosauria</taxon>
        <taxon>Aves</taxon>
        <taxon>Neognathae</taxon>
        <taxon>Neoaves</taxon>
        <taxon>Telluraves</taxon>
        <taxon>Australaves</taxon>
        <taxon>Passeriformes</taxon>
        <taxon>Thamnophilidae</taxon>
        <taxon>Willisornis</taxon>
    </lineage>
</organism>
<evidence type="ECO:0000256" key="16">
    <source>
        <dbReference type="ARBA" id="ARBA00023212"/>
    </source>
</evidence>
<evidence type="ECO:0000256" key="2">
    <source>
        <dbReference type="ARBA" id="ARBA00004279"/>
    </source>
</evidence>
<name>A0ABQ9DYA3_9PASS</name>
<dbReference type="PANTHER" id="PTHR11501">
    <property type="entry name" value="MICROTUBULE-ASSOCIATED PROTEIN"/>
    <property type="match status" value="1"/>
</dbReference>
<feature type="region of interest" description="Disordered" evidence="19">
    <location>
        <begin position="181"/>
        <end position="233"/>
    </location>
</feature>
<keyword evidence="17" id="KW-0966">Cell projection</keyword>
<feature type="compositionally biased region" description="Basic and acidic residues" evidence="19">
    <location>
        <begin position="488"/>
        <end position="506"/>
    </location>
</feature>
<dbReference type="EMBL" id="WHWB01031904">
    <property type="protein sequence ID" value="KAJ7427597.1"/>
    <property type="molecule type" value="Genomic_DNA"/>
</dbReference>
<dbReference type="Proteomes" id="UP001145742">
    <property type="component" value="Unassembled WGS sequence"/>
</dbReference>
<feature type="region of interest" description="Disordered" evidence="19">
    <location>
        <begin position="711"/>
        <end position="748"/>
    </location>
</feature>
<feature type="compositionally biased region" description="Polar residues" evidence="19">
    <location>
        <begin position="336"/>
        <end position="348"/>
    </location>
</feature>
<evidence type="ECO:0000256" key="11">
    <source>
        <dbReference type="ARBA" id="ARBA00022701"/>
    </source>
</evidence>
<evidence type="ECO:0000313" key="20">
    <source>
        <dbReference type="EMBL" id="KAJ7427597.1"/>
    </source>
</evidence>
<dbReference type="PRINTS" id="PR01261">
    <property type="entry name" value="TAUPROTEIN"/>
</dbReference>
<dbReference type="PANTHER" id="PTHR11501:SF14">
    <property type="entry name" value="MICROTUBULE-ASSOCIATED PROTEIN TAU"/>
    <property type="match status" value="1"/>
</dbReference>
<dbReference type="PROSITE" id="PS51491">
    <property type="entry name" value="TAU_MAP_2"/>
    <property type="match status" value="4"/>
</dbReference>
<keyword evidence="7" id="KW-0488">Methylation</keyword>
<feature type="compositionally biased region" description="Basic and acidic residues" evidence="19">
    <location>
        <begin position="212"/>
        <end position="222"/>
    </location>
</feature>
<keyword evidence="6" id="KW-1003">Cell membrane</keyword>
<gene>
    <name evidence="20" type="ORF">WISP_05605</name>
</gene>
<dbReference type="Pfam" id="PF00418">
    <property type="entry name" value="Tubulin-binding"/>
    <property type="match status" value="4"/>
</dbReference>
<keyword evidence="10" id="KW-0597">Phosphoprotein</keyword>
<protein>
    <recommendedName>
        <fullName evidence="18">Microtubule-associated protein</fullName>
    </recommendedName>
</protein>
<dbReference type="InterPro" id="IPR027324">
    <property type="entry name" value="MAP2/MAP4/Tau"/>
</dbReference>
<evidence type="ECO:0000256" key="15">
    <source>
        <dbReference type="ARBA" id="ARBA00023136"/>
    </source>
</evidence>
<evidence type="ECO:0000256" key="17">
    <source>
        <dbReference type="ARBA" id="ARBA00023273"/>
    </source>
</evidence>
<dbReference type="PROSITE" id="PS00229">
    <property type="entry name" value="TAU_MAP_1"/>
    <property type="match status" value="2"/>
</dbReference>
<feature type="compositionally biased region" description="Basic and acidic residues" evidence="19">
    <location>
        <begin position="422"/>
        <end position="432"/>
    </location>
</feature>
<keyword evidence="15" id="KW-0472">Membrane</keyword>
<comment type="subcellular location">
    <subcellularLocation>
        <location evidence="3">Cell membrane</location>
        <topology evidence="3">Peripheral membrane protein</topology>
        <orientation evidence="3">Cytoplasmic side</orientation>
    </subcellularLocation>
    <subcellularLocation>
        <location evidence="4">Cell projection</location>
        <location evidence="4">Axon</location>
    </subcellularLocation>
    <subcellularLocation>
        <location evidence="2">Cell projection</location>
        <location evidence="2">Dendrite</location>
    </subcellularLocation>
    <subcellularLocation>
        <location evidence="1 18">Cytoplasm</location>
        <location evidence="1 18">Cytoskeleton</location>
    </subcellularLocation>
    <subcellularLocation>
        <location evidence="5">Cytoplasm</location>
        <location evidence="5">Cytosol</location>
    </subcellularLocation>
</comment>
<feature type="compositionally biased region" description="Polar residues" evidence="19">
    <location>
        <begin position="34"/>
        <end position="47"/>
    </location>
</feature>
<feature type="compositionally biased region" description="Low complexity" evidence="19">
    <location>
        <begin position="554"/>
        <end position="574"/>
    </location>
</feature>
<evidence type="ECO:0000256" key="9">
    <source>
        <dbReference type="ARBA" id="ARBA00022499"/>
    </source>
</evidence>
<feature type="compositionally biased region" description="Basic and acidic residues" evidence="19">
    <location>
        <begin position="362"/>
        <end position="381"/>
    </location>
</feature>
<feature type="compositionally biased region" description="Basic and acidic residues" evidence="19">
    <location>
        <begin position="1"/>
        <end position="20"/>
    </location>
</feature>
<evidence type="ECO:0000256" key="18">
    <source>
        <dbReference type="RuleBase" id="RU000686"/>
    </source>
</evidence>
<keyword evidence="11 18" id="KW-0493">Microtubule</keyword>
<keyword evidence="21" id="KW-1185">Reference proteome</keyword>
<comment type="caution">
    <text evidence="20">The sequence shown here is derived from an EMBL/GenBank/DDBJ whole genome shotgun (WGS) entry which is preliminary data.</text>
</comment>
<keyword evidence="13" id="KW-0832">Ubl conjugation</keyword>
<evidence type="ECO:0000256" key="19">
    <source>
        <dbReference type="SAM" id="MobiDB-lite"/>
    </source>
</evidence>
<evidence type="ECO:0000256" key="7">
    <source>
        <dbReference type="ARBA" id="ARBA00022481"/>
    </source>
</evidence>
<evidence type="ECO:0000256" key="12">
    <source>
        <dbReference type="ARBA" id="ARBA00022737"/>
    </source>
</evidence>
<evidence type="ECO:0000256" key="4">
    <source>
        <dbReference type="ARBA" id="ARBA00004489"/>
    </source>
</evidence>
<feature type="region of interest" description="Disordered" evidence="19">
    <location>
        <begin position="823"/>
        <end position="848"/>
    </location>
</feature>
<reference evidence="20" key="1">
    <citation type="submission" date="2019-10" db="EMBL/GenBank/DDBJ databases">
        <authorList>
            <person name="Soares A.E.R."/>
            <person name="Aleixo A."/>
            <person name="Schneider P."/>
            <person name="Miyaki C.Y."/>
            <person name="Schneider M.P."/>
            <person name="Mello C."/>
            <person name="Vasconcelos A.T.R."/>
        </authorList>
    </citation>
    <scope>NUCLEOTIDE SEQUENCE</scope>
    <source>
        <tissue evidence="20">Muscle</tissue>
    </source>
</reference>
<feature type="compositionally biased region" description="Polar residues" evidence="19">
    <location>
        <begin position="825"/>
        <end position="848"/>
    </location>
</feature>
<evidence type="ECO:0000313" key="21">
    <source>
        <dbReference type="Proteomes" id="UP001145742"/>
    </source>
</evidence>
<dbReference type="InterPro" id="IPR001084">
    <property type="entry name" value="MAP_tubulin-bd_rpt"/>
</dbReference>
<feature type="compositionally biased region" description="Basic and acidic residues" evidence="19">
    <location>
        <begin position="314"/>
        <end position="327"/>
    </location>
</feature>
<keyword evidence="9" id="KW-1017">Isopeptide bond</keyword>
<evidence type="ECO:0000256" key="10">
    <source>
        <dbReference type="ARBA" id="ARBA00022553"/>
    </source>
</evidence>
<evidence type="ECO:0000256" key="8">
    <source>
        <dbReference type="ARBA" id="ARBA00022490"/>
    </source>
</evidence>
<feature type="region of interest" description="Disordered" evidence="19">
    <location>
        <begin position="281"/>
        <end position="634"/>
    </location>
</feature>